<feature type="transmembrane region" description="Helical" evidence="2">
    <location>
        <begin position="140"/>
        <end position="158"/>
    </location>
</feature>
<name>A0A9E7C2B4_9ACTN</name>
<evidence type="ECO:0000313" key="3">
    <source>
        <dbReference type="EMBL" id="UGS37452.1"/>
    </source>
</evidence>
<keyword evidence="2" id="KW-1133">Transmembrane helix</keyword>
<dbReference type="RefSeq" id="WP_259311507.1">
    <property type="nucleotide sequence ID" value="NZ_CP087164.1"/>
</dbReference>
<dbReference type="EMBL" id="CP087164">
    <property type="protein sequence ID" value="UGS37452.1"/>
    <property type="molecule type" value="Genomic_DNA"/>
</dbReference>
<evidence type="ECO:0000256" key="1">
    <source>
        <dbReference type="SAM" id="MobiDB-lite"/>
    </source>
</evidence>
<keyword evidence="2" id="KW-0812">Transmembrane</keyword>
<feature type="transmembrane region" description="Helical" evidence="2">
    <location>
        <begin position="93"/>
        <end position="109"/>
    </location>
</feature>
<feature type="transmembrane region" description="Helical" evidence="2">
    <location>
        <begin position="66"/>
        <end position="86"/>
    </location>
</feature>
<proteinExistence type="predicted"/>
<feature type="region of interest" description="Disordered" evidence="1">
    <location>
        <begin position="261"/>
        <end position="286"/>
    </location>
</feature>
<dbReference type="KEGG" id="sbae:DSM104329_03868"/>
<dbReference type="AlphaFoldDB" id="A0A9E7C2B4"/>
<accession>A0A9E7C2B4</accession>
<organism evidence="3 4">
    <name type="scientific">Capillimicrobium parvum</name>
    <dbReference type="NCBI Taxonomy" id="2884022"/>
    <lineage>
        <taxon>Bacteria</taxon>
        <taxon>Bacillati</taxon>
        <taxon>Actinomycetota</taxon>
        <taxon>Thermoleophilia</taxon>
        <taxon>Solirubrobacterales</taxon>
        <taxon>Capillimicrobiaceae</taxon>
        <taxon>Capillimicrobium</taxon>
    </lineage>
</organism>
<feature type="transmembrane region" description="Helical" evidence="2">
    <location>
        <begin position="185"/>
        <end position="206"/>
    </location>
</feature>
<feature type="transmembrane region" description="Helical" evidence="2">
    <location>
        <begin position="115"/>
        <end position="133"/>
    </location>
</feature>
<gene>
    <name evidence="3" type="ORF">DSM104329_03868</name>
</gene>
<feature type="transmembrane region" description="Helical" evidence="2">
    <location>
        <begin position="41"/>
        <end position="60"/>
    </location>
</feature>
<evidence type="ECO:0000313" key="4">
    <source>
        <dbReference type="Proteomes" id="UP001162834"/>
    </source>
</evidence>
<keyword evidence="4" id="KW-1185">Reference proteome</keyword>
<dbReference type="Proteomes" id="UP001162834">
    <property type="component" value="Chromosome"/>
</dbReference>
<protein>
    <submittedName>
        <fullName evidence="3">Uncharacterized protein</fullName>
    </submittedName>
</protein>
<keyword evidence="2" id="KW-0472">Membrane</keyword>
<reference evidence="3" key="1">
    <citation type="journal article" date="2022" name="Int. J. Syst. Evol. Microbiol.">
        <title>Pseudomonas aegrilactucae sp. nov. and Pseudomonas morbosilactucae sp. nov., pathogens causing bacterial rot of lettuce in Japan.</title>
        <authorList>
            <person name="Sawada H."/>
            <person name="Fujikawa T."/>
            <person name="Satou M."/>
        </authorList>
    </citation>
    <scope>NUCLEOTIDE SEQUENCE</scope>
    <source>
        <strain evidence="3">0166_1</strain>
    </source>
</reference>
<sequence length="286" mass="28598">MQIFFHGLSAVDVSSCAGLAAVQGLTVALPRVDVSRPRARGLWLAPPVLFAAAVFILAANPRSAQVLTGLAALAVPALAALAAACMARGSRPALAAAVPVMLIVILGAPDTLAGQIGTTLLCALSAVAIGALLVRLGGPLWVAAGIVVLCVADVVLVADGRVGAAAAALSQADIGGLPELSHVSLGTFTLGYGDLFVAGVAGAIAARRPGGQRRVATLTAGLMLLEAGLLAGEGPYPATVPVVVALVADELAWGVRRWRERRASGPSDGPQRSSVDGSMAYAAVDR</sequence>
<evidence type="ECO:0000256" key="2">
    <source>
        <dbReference type="SAM" id="Phobius"/>
    </source>
</evidence>